<sequence length="54" mass="6186">MRNIIIVGPSRSGKSTLAKRLHDEYMLCVEGEYIVTIDGKEYVIIGTKSRRPYK</sequence>
<dbReference type="AlphaFoldDB" id="A0A1T4MBI0"/>
<proteinExistence type="predicted"/>
<dbReference type="InterPro" id="IPR027417">
    <property type="entry name" value="P-loop_NTPase"/>
</dbReference>
<gene>
    <name evidence="1" type="ORF">SAMN02745110_01144</name>
</gene>
<keyword evidence="2" id="KW-1185">Reference proteome</keyword>
<evidence type="ECO:0000313" key="1">
    <source>
        <dbReference type="EMBL" id="SJZ64265.1"/>
    </source>
</evidence>
<name>A0A1T4MBI0_9FIRM</name>
<dbReference type="Proteomes" id="UP000189857">
    <property type="component" value="Unassembled WGS sequence"/>
</dbReference>
<dbReference type="SUPFAM" id="SSF52540">
    <property type="entry name" value="P-loop containing nucleoside triphosphate hydrolases"/>
    <property type="match status" value="1"/>
</dbReference>
<dbReference type="Gene3D" id="3.40.50.300">
    <property type="entry name" value="P-loop containing nucleotide triphosphate hydrolases"/>
    <property type="match status" value="1"/>
</dbReference>
<protein>
    <submittedName>
        <fullName evidence="1">Uncharacterized protein</fullName>
    </submittedName>
</protein>
<dbReference type="EMBL" id="FUXA01000007">
    <property type="protein sequence ID" value="SJZ64265.1"/>
    <property type="molecule type" value="Genomic_DNA"/>
</dbReference>
<accession>A0A1T4MBI0</accession>
<organism evidence="1 2">
    <name type="scientific">Eubacterium ruminantium</name>
    <dbReference type="NCBI Taxonomy" id="42322"/>
    <lineage>
        <taxon>Bacteria</taxon>
        <taxon>Bacillati</taxon>
        <taxon>Bacillota</taxon>
        <taxon>Clostridia</taxon>
        <taxon>Eubacteriales</taxon>
        <taxon>Eubacteriaceae</taxon>
        <taxon>Eubacterium</taxon>
    </lineage>
</organism>
<evidence type="ECO:0000313" key="2">
    <source>
        <dbReference type="Proteomes" id="UP000189857"/>
    </source>
</evidence>
<reference evidence="1 2" key="1">
    <citation type="submission" date="2017-02" db="EMBL/GenBank/DDBJ databases">
        <authorList>
            <person name="Peterson S.W."/>
        </authorList>
    </citation>
    <scope>NUCLEOTIDE SEQUENCE [LARGE SCALE GENOMIC DNA]</scope>
    <source>
        <strain evidence="1 2">ATCC 17233</strain>
    </source>
</reference>